<keyword evidence="5 7" id="KW-0472">Membrane</keyword>
<dbReference type="OrthoDB" id="9781030at2"/>
<feature type="transmembrane region" description="Helical" evidence="7">
    <location>
        <begin position="254"/>
        <end position="278"/>
    </location>
</feature>
<reference evidence="8 9" key="1">
    <citation type="submission" date="2006-06" db="EMBL/GenBank/DDBJ databases">
        <authorList>
            <person name="Moran M.A."/>
            <person name="Ferriera S."/>
            <person name="Johnson J."/>
            <person name="Kravitz S."/>
            <person name="Beeson K."/>
            <person name="Sutton G."/>
            <person name="Rogers Y.-H."/>
            <person name="Friedman R."/>
            <person name="Frazier M."/>
            <person name="Venter J.C."/>
        </authorList>
    </citation>
    <scope>NUCLEOTIDE SEQUENCE [LARGE SCALE GENOMIC DNA]</scope>
    <source>
        <strain evidence="8 9">E-37</strain>
    </source>
</reference>
<evidence type="ECO:0000256" key="1">
    <source>
        <dbReference type="ARBA" id="ARBA00004651"/>
    </source>
</evidence>
<dbReference type="EMBL" id="AAYA01000005">
    <property type="protein sequence ID" value="EBA08425.1"/>
    <property type="molecule type" value="Genomic_DNA"/>
</dbReference>
<dbReference type="PANTHER" id="PTHR30213">
    <property type="entry name" value="INNER MEMBRANE PROTEIN YHJD"/>
    <property type="match status" value="1"/>
</dbReference>
<dbReference type="PIRSF" id="PIRSF035875">
    <property type="entry name" value="RNase_BN"/>
    <property type="match status" value="1"/>
</dbReference>
<dbReference type="AlphaFoldDB" id="A3K2L6"/>
<keyword evidence="2" id="KW-1003">Cell membrane</keyword>
<feature type="transmembrane region" description="Helical" evidence="7">
    <location>
        <begin position="189"/>
        <end position="208"/>
    </location>
</feature>
<accession>A3K2L6</accession>
<evidence type="ECO:0000256" key="2">
    <source>
        <dbReference type="ARBA" id="ARBA00022475"/>
    </source>
</evidence>
<keyword evidence="3 7" id="KW-0812">Transmembrane</keyword>
<dbReference type="GO" id="GO:0005886">
    <property type="term" value="C:plasma membrane"/>
    <property type="evidence" value="ECO:0007669"/>
    <property type="project" value="UniProtKB-SubCell"/>
</dbReference>
<evidence type="ECO:0000313" key="9">
    <source>
        <dbReference type="Proteomes" id="UP000005713"/>
    </source>
</evidence>
<feature type="transmembrane region" description="Helical" evidence="7">
    <location>
        <begin position="34"/>
        <end position="63"/>
    </location>
</feature>
<proteinExistence type="predicted"/>
<evidence type="ECO:0000313" key="8">
    <source>
        <dbReference type="EMBL" id="EBA08425.1"/>
    </source>
</evidence>
<evidence type="ECO:0000256" key="6">
    <source>
        <dbReference type="SAM" id="MobiDB-lite"/>
    </source>
</evidence>
<evidence type="ECO:0000256" key="3">
    <source>
        <dbReference type="ARBA" id="ARBA00022692"/>
    </source>
</evidence>
<keyword evidence="9" id="KW-1185">Reference proteome</keyword>
<dbReference type="NCBIfam" id="TIGR00765">
    <property type="entry name" value="yihY_not_rbn"/>
    <property type="match status" value="1"/>
</dbReference>
<name>A3K2L6_SAGS3</name>
<evidence type="ECO:0000256" key="7">
    <source>
        <dbReference type="SAM" id="Phobius"/>
    </source>
</evidence>
<sequence>MNRGRSARRPTQIPFKGLLDVGVRVWRVQNDDNLGLLAAGIAFYALLSLFPGITAAVALAGLFTDPSFMVETSDALADVVPTAAEEIMLGQLREVVTTSSSSLGWAVLLSIGLALFSASRATQNFIIGLNVIYGEKERRGFIKLRLLNIALTLGLIIGLVIAIAIVAAMPAAASFISNRTWVTDLVLYLRWPVLFIVGAFGIAFVFRVGPSRRYARWRWLTPGALLACALWVIGSIGFSRYVASFGTYNETFGALGGVIVLLTWLWLTAYIVLLGAAVDAELEAQTRHDTTVGPDRPMGQRGAVKADTIGPARGEPKRLTVR</sequence>
<gene>
    <name evidence="8" type="ORF">SSE37_16473</name>
</gene>
<dbReference type="Proteomes" id="UP000005713">
    <property type="component" value="Unassembled WGS sequence"/>
</dbReference>
<feature type="transmembrane region" description="Helical" evidence="7">
    <location>
        <begin position="146"/>
        <end position="169"/>
    </location>
</feature>
<protein>
    <submittedName>
        <fullName evidence="8">Ribonuclease BN, putative</fullName>
    </submittedName>
</protein>
<comment type="caution">
    <text evidence="8">The sequence shown here is derived from an EMBL/GenBank/DDBJ whole genome shotgun (WGS) entry which is preliminary data.</text>
</comment>
<feature type="transmembrane region" description="Helical" evidence="7">
    <location>
        <begin position="220"/>
        <end position="242"/>
    </location>
</feature>
<dbReference type="RefSeq" id="WP_005858333.1">
    <property type="nucleotide sequence ID" value="NZ_AAYA01000005.1"/>
</dbReference>
<evidence type="ECO:0000256" key="5">
    <source>
        <dbReference type="ARBA" id="ARBA00023136"/>
    </source>
</evidence>
<organism evidence="8 9">
    <name type="scientific">Sagittula stellata (strain ATCC 700073 / DSM 11524 / E-37)</name>
    <dbReference type="NCBI Taxonomy" id="388399"/>
    <lineage>
        <taxon>Bacteria</taxon>
        <taxon>Pseudomonadati</taxon>
        <taxon>Pseudomonadota</taxon>
        <taxon>Alphaproteobacteria</taxon>
        <taxon>Rhodobacterales</taxon>
        <taxon>Roseobacteraceae</taxon>
        <taxon>Sagittula</taxon>
    </lineage>
</organism>
<dbReference type="InterPro" id="IPR017039">
    <property type="entry name" value="Virul_fac_BrkB"/>
</dbReference>
<dbReference type="PANTHER" id="PTHR30213:SF0">
    <property type="entry name" value="UPF0761 MEMBRANE PROTEIN YIHY"/>
    <property type="match status" value="1"/>
</dbReference>
<feature type="region of interest" description="Disordered" evidence="6">
    <location>
        <begin position="289"/>
        <end position="322"/>
    </location>
</feature>
<comment type="subcellular location">
    <subcellularLocation>
        <location evidence="1">Cell membrane</location>
        <topology evidence="1">Multi-pass membrane protein</topology>
    </subcellularLocation>
</comment>
<keyword evidence="4 7" id="KW-1133">Transmembrane helix</keyword>
<dbReference type="Pfam" id="PF03631">
    <property type="entry name" value="Virul_fac_BrkB"/>
    <property type="match status" value="1"/>
</dbReference>
<evidence type="ECO:0000256" key="4">
    <source>
        <dbReference type="ARBA" id="ARBA00022989"/>
    </source>
</evidence>
<dbReference type="eggNOG" id="COG1295">
    <property type="taxonomic scope" value="Bacteria"/>
</dbReference>
<feature type="transmembrane region" description="Helical" evidence="7">
    <location>
        <begin position="102"/>
        <end position="119"/>
    </location>
</feature>